<dbReference type="SUPFAM" id="SSF53335">
    <property type="entry name" value="S-adenosyl-L-methionine-dependent methyltransferases"/>
    <property type="match status" value="1"/>
</dbReference>
<dbReference type="EMBL" id="UINC01000421">
    <property type="protein sequence ID" value="SUZ54991.1"/>
    <property type="molecule type" value="Genomic_DNA"/>
</dbReference>
<keyword evidence="1" id="KW-0489">Methyltransferase</keyword>
<gene>
    <name evidence="5" type="ORF">METZ01_LOCUS7845</name>
</gene>
<proteinExistence type="predicted"/>
<dbReference type="NCBIfam" id="TIGR00479">
    <property type="entry name" value="rumA"/>
    <property type="match status" value="1"/>
</dbReference>
<dbReference type="FunFam" id="3.40.50.150:FF:000009">
    <property type="entry name" value="23S rRNA (Uracil(1939)-C(5))-methyltransferase RlmD"/>
    <property type="match status" value="1"/>
</dbReference>
<dbReference type="FunFam" id="2.40.50.140:FF:000097">
    <property type="entry name" value="23S rRNA (uracil(1939)-C(5))-methyltransferase RlmD"/>
    <property type="match status" value="1"/>
</dbReference>
<keyword evidence="3" id="KW-0949">S-adenosyl-L-methionine</keyword>
<dbReference type="Gene3D" id="2.40.50.1070">
    <property type="match status" value="1"/>
</dbReference>
<accession>A0A381NKC2</accession>
<dbReference type="GO" id="GO:0006396">
    <property type="term" value="P:RNA processing"/>
    <property type="evidence" value="ECO:0007669"/>
    <property type="project" value="InterPro"/>
</dbReference>
<evidence type="ECO:0000256" key="1">
    <source>
        <dbReference type="ARBA" id="ARBA00022603"/>
    </source>
</evidence>
<dbReference type="SUPFAM" id="SSF50249">
    <property type="entry name" value="Nucleic acid-binding proteins"/>
    <property type="match status" value="1"/>
</dbReference>
<dbReference type="InterPro" id="IPR030390">
    <property type="entry name" value="MeTrfase_TrmA_AS"/>
</dbReference>
<dbReference type="InterPro" id="IPR030391">
    <property type="entry name" value="MeTrfase_TrmA_CS"/>
</dbReference>
<dbReference type="InterPro" id="IPR012340">
    <property type="entry name" value="NA-bd_OB-fold"/>
</dbReference>
<dbReference type="GO" id="GO:0008757">
    <property type="term" value="F:S-adenosylmethionine-dependent methyltransferase activity"/>
    <property type="evidence" value="ECO:0007669"/>
    <property type="project" value="UniProtKB-ARBA"/>
</dbReference>
<dbReference type="AlphaFoldDB" id="A0A381NKC2"/>
<dbReference type="GO" id="GO:0001510">
    <property type="term" value="P:RNA methylation"/>
    <property type="evidence" value="ECO:0007669"/>
    <property type="project" value="UniProtKB-ARBA"/>
</dbReference>
<feature type="domain" description="TRAM" evidence="4">
    <location>
        <begin position="4"/>
        <end position="62"/>
    </location>
</feature>
<dbReference type="PANTHER" id="PTHR11061:SF30">
    <property type="entry name" value="TRNA (URACIL(54)-C(5))-METHYLTRANSFERASE"/>
    <property type="match status" value="1"/>
</dbReference>
<dbReference type="InterPro" id="IPR010280">
    <property type="entry name" value="U5_MeTrfase_fam"/>
</dbReference>
<dbReference type="Pfam" id="PF01938">
    <property type="entry name" value="TRAM"/>
    <property type="match status" value="1"/>
</dbReference>
<dbReference type="Gene3D" id="2.40.50.140">
    <property type="entry name" value="Nucleic acid-binding proteins"/>
    <property type="match status" value="1"/>
</dbReference>
<dbReference type="PROSITE" id="PS01231">
    <property type="entry name" value="TRMA_2"/>
    <property type="match status" value="1"/>
</dbReference>
<evidence type="ECO:0000256" key="3">
    <source>
        <dbReference type="ARBA" id="ARBA00022691"/>
    </source>
</evidence>
<name>A0A381NKC2_9ZZZZ</name>
<organism evidence="5">
    <name type="scientific">marine metagenome</name>
    <dbReference type="NCBI Taxonomy" id="408172"/>
    <lineage>
        <taxon>unclassified sequences</taxon>
        <taxon>metagenomes</taxon>
        <taxon>ecological metagenomes</taxon>
    </lineage>
</organism>
<protein>
    <recommendedName>
        <fullName evidence="4">TRAM domain-containing protein</fullName>
    </recommendedName>
</protein>
<dbReference type="InterPro" id="IPR029063">
    <property type="entry name" value="SAM-dependent_MTases_sf"/>
</dbReference>
<dbReference type="InterPro" id="IPR002792">
    <property type="entry name" value="TRAM_dom"/>
</dbReference>
<dbReference type="Gene3D" id="3.40.50.150">
    <property type="entry name" value="Vaccinia Virus protein VP39"/>
    <property type="match status" value="1"/>
</dbReference>
<evidence type="ECO:0000259" key="4">
    <source>
        <dbReference type="PROSITE" id="PS50926"/>
    </source>
</evidence>
<dbReference type="FunFam" id="2.40.50.1070:FF:000003">
    <property type="entry name" value="23S rRNA (Uracil-5-)-methyltransferase RumA"/>
    <property type="match status" value="1"/>
</dbReference>
<evidence type="ECO:0000256" key="2">
    <source>
        <dbReference type="ARBA" id="ARBA00022679"/>
    </source>
</evidence>
<dbReference type="PROSITE" id="PS51687">
    <property type="entry name" value="SAM_MT_RNA_M5U"/>
    <property type="match status" value="1"/>
</dbReference>
<dbReference type="PROSITE" id="PS01230">
    <property type="entry name" value="TRMA_1"/>
    <property type="match status" value="1"/>
</dbReference>
<dbReference type="Pfam" id="PF05958">
    <property type="entry name" value="tRNA_U5-meth_tr"/>
    <property type="match status" value="1"/>
</dbReference>
<keyword evidence="2" id="KW-0808">Transferase</keyword>
<dbReference type="PROSITE" id="PS50926">
    <property type="entry name" value="TRAM"/>
    <property type="match status" value="1"/>
</dbReference>
<dbReference type="GO" id="GO:0008173">
    <property type="term" value="F:RNA methyltransferase activity"/>
    <property type="evidence" value="ECO:0007669"/>
    <property type="project" value="InterPro"/>
</dbReference>
<reference evidence="5" key="1">
    <citation type="submission" date="2018-05" db="EMBL/GenBank/DDBJ databases">
        <authorList>
            <person name="Lanie J.A."/>
            <person name="Ng W.-L."/>
            <person name="Kazmierczak K.M."/>
            <person name="Andrzejewski T.M."/>
            <person name="Davidsen T.M."/>
            <person name="Wayne K.J."/>
            <person name="Tettelin H."/>
            <person name="Glass J.I."/>
            <person name="Rusch D."/>
            <person name="Podicherti R."/>
            <person name="Tsui H.-C.T."/>
            <person name="Winkler M.E."/>
        </authorList>
    </citation>
    <scope>NUCLEOTIDE SEQUENCE</scope>
</reference>
<sequence length="466" mass="53516">MSQSVVKGAELKLKIESLAYGGKGVARHQNFVIFVNNALPGEDVLVFIYKIRSGYAEARVIETLSESPYNVNPKCNHFSVCGGCSTQNLEYDEQIKQKIKQVEDIYIRQAGIDNFIIENVVHAENQYHYRNKMEFSFSNRPWYLDGEEKNNSKFALGLHIPRRYDKIVDIEECHIQDKDFNKILDLVRTEAIKNEIKPYDNKTNNGYLRHLMLRKGYYTEELMVNIVTSYENPSKLKPITNSIINHFPNIQSIVNNINTRKADVAYGEKEINLHGDSFIRERLGDITYEVSANSFFQTNSEQAVKLFETVQHYLDLKGDEIIFDLFCGTGSISLFLAKLTKEIYGFDVIKSAIEDATRNSVINGIGNVKFHKVNLDTYFKKGRNIEDYPTPDALIIDPPRSGVHKNMLKSLPKFKANKIVYVSCNPTTQARDIVRLIHWGWKLQSMTLVDMFPHTPHIETVALLKK</sequence>
<evidence type="ECO:0000313" key="5">
    <source>
        <dbReference type="EMBL" id="SUZ54991.1"/>
    </source>
</evidence>
<dbReference type="PANTHER" id="PTHR11061">
    <property type="entry name" value="RNA M5U METHYLTRANSFERASE"/>
    <property type="match status" value="1"/>
</dbReference>
<dbReference type="CDD" id="cd02440">
    <property type="entry name" value="AdoMet_MTases"/>
    <property type="match status" value="1"/>
</dbReference>